<proteinExistence type="predicted"/>
<dbReference type="InterPro" id="IPR025714">
    <property type="entry name" value="Methyltranfer_dom"/>
</dbReference>
<organism evidence="2 3">
    <name type="scientific">Pseudovibrio ascidiaceicola</name>
    <dbReference type="NCBI Taxonomy" id="285279"/>
    <lineage>
        <taxon>Bacteria</taxon>
        <taxon>Pseudomonadati</taxon>
        <taxon>Pseudomonadota</taxon>
        <taxon>Alphaproteobacteria</taxon>
        <taxon>Hyphomicrobiales</taxon>
        <taxon>Stappiaceae</taxon>
        <taxon>Pseudovibrio</taxon>
    </lineage>
</organism>
<gene>
    <name evidence="2" type="ORF">SAMN04488518_102195</name>
</gene>
<feature type="domain" description="Methyltransferase" evidence="1">
    <location>
        <begin position="45"/>
        <end position="169"/>
    </location>
</feature>
<protein>
    <submittedName>
        <fullName evidence="2">S-adenosylmethionine-diacylgycerolhomoserine-N-methlytransferase</fullName>
    </submittedName>
</protein>
<evidence type="ECO:0000313" key="2">
    <source>
        <dbReference type="EMBL" id="SFK11127.1"/>
    </source>
</evidence>
<accession>A0A1I3WW45</accession>
<dbReference type="Proteomes" id="UP000199598">
    <property type="component" value="Unassembled WGS sequence"/>
</dbReference>
<dbReference type="CDD" id="cd02440">
    <property type="entry name" value="AdoMet_MTases"/>
    <property type="match status" value="1"/>
</dbReference>
<sequence>MANVKSSASLMDKIYKNQRHFYDLTRKHYLLGRDHLIKHLAAPRGSTVLELGCGTGRNLIEAARAYPTCQFFGVDISEEMLKTAEANIHKADLSHRIHLAQGDATSFDPFEKFGIDTFDRVFLSYCVSMIPPWEEALRNGTKLLAKGGQLSVVDFGQQERLPGLFKLMLKKWLGRFHVLPRENLKDVLHDIAQDKRAKMRFLPLYRGYAYYAELDSSFYTRFMEKPEQMDLLKAENESHREIRKAG</sequence>
<dbReference type="PANTHER" id="PTHR43861:SF1">
    <property type="entry name" value="TRANS-ACONITATE 2-METHYLTRANSFERASE"/>
    <property type="match status" value="1"/>
</dbReference>
<reference evidence="2 3" key="1">
    <citation type="submission" date="2016-10" db="EMBL/GenBank/DDBJ databases">
        <authorList>
            <person name="Varghese N."/>
            <person name="Submissions S."/>
        </authorList>
    </citation>
    <scope>NUCLEOTIDE SEQUENCE [LARGE SCALE GENOMIC DNA]</scope>
    <source>
        <strain evidence="2 3">DSM 16392</strain>
    </source>
</reference>
<dbReference type="EMBL" id="FOSK01000002">
    <property type="protein sequence ID" value="SFK11127.1"/>
    <property type="molecule type" value="Genomic_DNA"/>
</dbReference>
<dbReference type="RefSeq" id="WP_093517342.1">
    <property type="nucleotide sequence ID" value="NZ_FOSK01000002.1"/>
</dbReference>
<comment type="caution">
    <text evidence="2">The sequence shown here is derived from an EMBL/GenBank/DDBJ whole genome shotgun (WGS) entry which is preliminary data.</text>
</comment>
<evidence type="ECO:0000259" key="1">
    <source>
        <dbReference type="Pfam" id="PF13847"/>
    </source>
</evidence>
<keyword evidence="3" id="KW-1185">Reference proteome</keyword>
<evidence type="ECO:0000313" key="3">
    <source>
        <dbReference type="Proteomes" id="UP000199598"/>
    </source>
</evidence>
<name>A0A1I3WW45_9HYPH</name>
<dbReference type="Pfam" id="PF13847">
    <property type="entry name" value="Methyltransf_31"/>
    <property type="match status" value="1"/>
</dbReference>
<dbReference type="Gene3D" id="3.40.50.150">
    <property type="entry name" value="Vaccinia Virus protein VP39"/>
    <property type="match status" value="1"/>
</dbReference>
<dbReference type="SUPFAM" id="SSF53335">
    <property type="entry name" value="S-adenosyl-L-methionine-dependent methyltransferases"/>
    <property type="match status" value="1"/>
</dbReference>
<dbReference type="InterPro" id="IPR029063">
    <property type="entry name" value="SAM-dependent_MTases_sf"/>
</dbReference>
<dbReference type="PANTHER" id="PTHR43861">
    <property type="entry name" value="TRANS-ACONITATE 2-METHYLTRANSFERASE-RELATED"/>
    <property type="match status" value="1"/>
</dbReference>